<dbReference type="InterPro" id="IPR027417">
    <property type="entry name" value="P-loop_NTPase"/>
</dbReference>
<dbReference type="Gene3D" id="3.40.50.300">
    <property type="entry name" value="P-loop containing nucleotide triphosphate hydrolases"/>
    <property type="match status" value="1"/>
</dbReference>
<protein>
    <submittedName>
        <fullName evidence="1">MinD-like ATPase involved in chromosome partitioning or flagellar assembly</fullName>
    </submittedName>
</protein>
<dbReference type="SUPFAM" id="SSF52540">
    <property type="entry name" value="P-loop containing nucleoside triphosphate hydrolases"/>
    <property type="match status" value="1"/>
</dbReference>
<evidence type="ECO:0000313" key="2">
    <source>
        <dbReference type="Proteomes" id="UP000294558"/>
    </source>
</evidence>
<proteinExistence type="predicted"/>
<accession>A0A4R7HXM4</accession>
<dbReference type="RefSeq" id="WP_133867681.1">
    <property type="nucleotide sequence ID" value="NZ_SOAU01000001.1"/>
</dbReference>
<keyword evidence="2" id="KW-1185">Reference proteome</keyword>
<name>A0A4R7HXM4_9ACTN</name>
<organism evidence="1 2">
    <name type="scientific">Ilumatobacter fluminis</name>
    <dbReference type="NCBI Taxonomy" id="467091"/>
    <lineage>
        <taxon>Bacteria</taxon>
        <taxon>Bacillati</taxon>
        <taxon>Actinomycetota</taxon>
        <taxon>Acidimicrobiia</taxon>
        <taxon>Acidimicrobiales</taxon>
        <taxon>Ilumatobacteraceae</taxon>
        <taxon>Ilumatobacter</taxon>
    </lineage>
</organism>
<dbReference type="EMBL" id="SOAU01000001">
    <property type="protein sequence ID" value="TDT15209.1"/>
    <property type="molecule type" value="Genomic_DNA"/>
</dbReference>
<keyword evidence="1" id="KW-0282">Flagellum</keyword>
<evidence type="ECO:0000313" key="1">
    <source>
        <dbReference type="EMBL" id="TDT15209.1"/>
    </source>
</evidence>
<gene>
    <name evidence="1" type="ORF">BDK89_0773</name>
</gene>
<sequence length="208" mass="21756">MITLCWGAKGGSGVTTVAAALALSRRRPTVLLDLDGDAALAIGLGDDGGPTLDDWLESDASADRVMRLARHVRDDVQLVPSRRRIDRAHGRWGDLARAAAAIGHDVVVDAGTGPPPATFQAIADVSLLVIRPCYLALTRAQRSSARPHGVVLVDEPGRALRPDDISAALGAPVVAVVSYDPKIARAVDSGLAVSRLPATCIRQLRNAA</sequence>
<keyword evidence="1" id="KW-0969">Cilium</keyword>
<reference evidence="1 2" key="1">
    <citation type="submission" date="2019-03" db="EMBL/GenBank/DDBJ databases">
        <title>Sequencing the genomes of 1000 actinobacteria strains.</title>
        <authorList>
            <person name="Klenk H.-P."/>
        </authorList>
    </citation>
    <scope>NUCLEOTIDE SEQUENCE [LARGE SCALE GENOMIC DNA]</scope>
    <source>
        <strain evidence="1 2">DSM 18936</strain>
    </source>
</reference>
<dbReference type="OrthoDB" id="3217709at2"/>
<dbReference type="AlphaFoldDB" id="A0A4R7HXM4"/>
<keyword evidence="1" id="KW-0966">Cell projection</keyword>
<dbReference type="Proteomes" id="UP000294558">
    <property type="component" value="Unassembled WGS sequence"/>
</dbReference>
<comment type="caution">
    <text evidence="1">The sequence shown here is derived from an EMBL/GenBank/DDBJ whole genome shotgun (WGS) entry which is preliminary data.</text>
</comment>